<accession>A0A3M8BVV5</accession>
<keyword evidence="2" id="KW-0815">Transposition</keyword>
<reference evidence="7 8" key="1">
    <citation type="submission" date="2018-10" db="EMBL/GenBank/DDBJ databases">
        <title>Phylogenomics of Brevibacillus.</title>
        <authorList>
            <person name="Dunlap C."/>
        </authorList>
    </citation>
    <scope>NUCLEOTIDE SEQUENCE [LARGE SCALE GENOMIC DNA]</scope>
    <source>
        <strain evidence="7 8">JCM 12215</strain>
    </source>
</reference>
<evidence type="ECO:0000256" key="2">
    <source>
        <dbReference type="ARBA" id="ARBA00022578"/>
    </source>
</evidence>
<keyword evidence="8" id="KW-1185">Reference proteome</keyword>
<evidence type="ECO:0000259" key="5">
    <source>
        <dbReference type="Pfam" id="PF01385"/>
    </source>
</evidence>
<feature type="domain" description="Cas12f1-like TNB" evidence="6">
    <location>
        <begin position="377"/>
        <end position="453"/>
    </location>
</feature>
<dbReference type="GO" id="GO:0003677">
    <property type="term" value="F:DNA binding"/>
    <property type="evidence" value="ECO:0007669"/>
    <property type="project" value="UniProtKB-KW"/>
</dbReference>
<dbReference type="NCBIfam" id="NF040570">
    <property type="entry name" value="guided_TnpB"/>
    <property type="match status" value="1"/>
</dbReference>
<evidence type="ECO:0000256" key="4">
    <source>
        <dbReference type="ARBA" id="ARBA00023172"/>
    </source>
</evidence>
<dbReference type="NCBIfam" id="TIGR01766">
    <property type="entry name" value="IS200/IS605 family accessory protein TnpB-like domain"/>
    <property type="match status" value="1"/>
</dbReference>
<dbReference type="AlphaFoldDB" id="A0A3M8BVV5"/>
<dbReference type="GO" id="GO:0032196">
    <property type="term" value="P:transposition"/>
    <property type="evidence" value="ECO:0007669"/>
    <property type="project" value="UniProtKB-KW"/>
</dbReference>
<comment type="similarity">
    <text evidence="1">In the C-terminal section; belongs to the transposase 35 family.</text>
</comment>
<dbReference type="Pfam" id="PF07282">
    <property type="entry name" value="Cas12f1-like_TNB"/>
    <property type="match status" value="1"/>
</dbReference>
<evidence type="ECO:0000313" key="7">
    <source>
        <dbReference type="EMBL" id="RNB67489.1"/>
    </source>
</evidence>
<gene>
    <name evidence="7" type="ORF">EDM52_22300</name>
</gene>
<evidence type="ECO:0000256" key="3">
    <source>
        <dbReference type="ARBA" id="ARBA00023125"/>
    </source>
</evidence>
<dbReference type="GO" id="GO:0006310">
    <property type="term" value="P:DNA recombination"/>
    <property type="evidence" value="ECO:0007669"/>
    <property type="project" value="UniProtKB-KW"/>
</dbReference>
<dbReference type="InterPro" id="IPR010095">
    <property type="entry name" value="Cas12f1-like_TNB"/>
</dbReference>
<evidence type="ECO:0000259" key="6">
    <source>
        <dbReference type="Pfam" id="PF07282"/>
    </source>
</evidence>
<dbReference type="Pfam" id="PF01385">
    <property type="entry name" value="OrfB_IS605"/>
    <property type="match status" value="1"/>
</dbReference>
<proteinExistence type="inferred from homology"/>
<evidence type="ECO:0000256" key="1">
    <source>
        <dbReference type="ARBA" id="ARBA00008761"/>
    </source>
</evidence>
<name>A0A3M8BVV5_9BACL</name>
<feature type="domain" description="Probable transposase IS891/IS1136/IS1341" evidence="5">
    <location>
        <begin position="241"/>
        <end position="357"/>
    </location>
</feature>
<organism evidence="7 8">
    <name type="scientific">Brevibacillus invocatus</name>
    <dbReference type="NCBI Taxonomy" id="173959"/>
    <lineage>
        <taxon>Bacteria</taxon>
        <taxon>Bacillati</taxon>
        <taxon>Bacillota</taxon>
        <taxon>Bacilli</taxon>
        <taxon>Bacillales</taxon>
        <taxon>Paenibacillaceae</taxon>
        <taxon>Brevibacillus</taxon>
    </lineage>
</organism>
<dbReference type="EMBL" id="RHHR01000051">
    <property type="protein sequence ID" value="RNB67489.1"/>
    <property type="molecule type" value="Genomic_DNA"/>
</dbReference>
<comment type="caution">
    <text evidence="7">The sequence shown here is derived from an EMBL/GenBank/DDBJ whole genome shotgun (WGS) entry which is preliminary data.</text>
</comment>
<sequence>MHDKGSYQTYQIWIQPGHRLFPYFQQLCQQAKSLYNTTNFFIRQVYTALTQGKELQPLQQEVMDLIHQHLDAMNENQFLAFQKKVAKEGMKPEEQRKDVKANLFPLPIKEDPMLSYHFLDALFKAMGQENYRALPTQSSQNIMKVAFQNWKSFFALIKKYKSNPTSLSGKPRIPKYCRTPQKEFIFTNQDCEIKNHRFLKLPFTKQRLNIGKVGFTNGRLMQVRVIPSYGRYVVELIFTCDEQPQQHPLDRVMAIDLGIDNLATIVTNTGRTPTLVKGKVVKSINQYYNKQKAYYVGILRQGKKSHEGQKTSKRLECLHRKRFLKIKDIFHKASHAIVEIALQEQIGTIVIGHNTQWKSESNMGKRNNQSFCHIPHNLLIQMIRYKAKRSGMTTIVREESYTSKASFLDNDDIPTYGESDTIATFSGKRIHRGMYRCANGTLINADVNGAYNILRKEVPKVFANGIEGLDGLSAVAVSTPLVLSVR</sequence>
<dbReference type="OrthoDB" id="442799at2"/>
<protein>
    <submittedName>
        <fullName evidence="7">Transposase</fullName>
    </submittedName>
</protein>
<evidence type="ECO:0000313" key="8">
    <source>
        <dbReference type="Proteomes" id="UP000282028"/>
    </source>
</evidence>
<keyword evidence="4" id="KW-0233">DNA recombination</keyword>
<dbReference type="Proteomes" id="UP000282028">
    <property type="component" value="Unassembled WGS sequence"/>
</dbReference>
<dbReference type="RefSeq" id="WP_122911118.1">
    <property type="nucleotide sequence ID" value="NZ_CBCSBE010000021.1"/>
</dbReference>
<keyword evidence="3" id="KW-0238">DNA-binding</keyword>
<dbReference type="InterPro" id="IPR001959">
    <property type="entry name" value="Transposase"/>
</dbReference>